<dbReference type="Gene3D" id="3.40.50.150">
    <property type="entry name" value="Vaccinia Virus protein VP39"/>
    <property type="match status" value="1"/>
</dbReference>
<feature type="domain" description="Methyltransferase type 11" evidence="1">
    <location>
        <begin position="36"/>
        <end position="127"/>
    </location>
</feature>
<dbReference type="AlphaFoldDB" id="A0A6L8VDF1"/>
<keyword evidence="2" id="KW-0489">Methyltransferase</keyword>
<protein>
    <submittedName>
        <fullName evidence="2">Methyltransferase domain-containing protein</fullName>
    </submittedName>
</protein>
<dbReference type="OrthoDB" id="8153637at2"/>
<accession>A0A6L8VDF1</accession>
<dbReference type="CDD" id="cd02440">
    <property type="entry name" value="AdoMet_MTases"/>
    <property type="match status" value="1"/>
</dbReference>
<organism evidence="2 3">
    <name type="scientific">Frigidibacter albus</name>
    <dbReference type="NCBI Taxonomy" id="1465486"/>
    <lineage>
        <taxon>Bacteria</taxon>
        <taxon>Pseudomonadati</taxon>
        <taxon>Pseudomonadota</taxon>
        <taxon>Alphaproteobacteria</taxon>
        <taxon>Rhodobacterales</taxon>
        <taxon>Paracoccaceae</taxon>
        <taxon>Frigidibacter</taxon>
    </lineage>
</organism>
<dbReference type="GO" id="GO:0032259">
    <property type="term" value="P:methylation"/>
    <property type="evidence" value="ECO:0007669"/>
    <property type="project" value="UniProtKB-KW"/>
</dbReference>
<dbReference type="RefSeq" id="WP_161342640.1">
    <property type="nucleotide sequence ID" value="NZ_BMGW01000001.1"/>
</dbReference>
<keyword evidence="2" id="KW-0808">Transferase</keyword>
<reference evidence="2 3" key="1">
    <citation type="submission" date="2020-01" db="EMBL/GenBank/DDBJ databases">
        <title>Frigidibacter albus SP32T (=CGMCC 1.13995T).</title>
        <authorList>
            <person name="Liao X."/>
        </authorList>
    </citation>
    <scope>NUCLEOTIDE SEQUENCE [LARGE SCALE GENOMIC DNA]</scope>
    <source>
        <strain evidence="2 3">SP32</strain>
    </source>
</reference>
<dbReference type="InterPro" id="IPR029063">
    <property type="entry name" value="SAM-dependent_MTases_sf"/>
</dbReference>
<evidence type="ECO:0000313" key="2">
    <source>
        <dbReference type="EMBL" id="MZQ87751.1"/>
    </source>
</evidence>
<dbReference type="PANTHER" id="PTHR43591">
    <property type="entry name" value="METHYLTRANSFERASE"/>
    <property type="match status" value="1"/>
</dbReference>
<dbReference type="SUPFAM" id="SSF53335">
    <property type="entry name" value="S-adenosyl-L-methionine-dependent methyltransferases"/>
    <property type="match status" value="1"/>
</dbReference>
<keyword evidence="3" id="KW-1185">Reference proteome</keyword>
<evidence type="ECO:0000313" key="3">
    <source>
        <dbReference type="Proteomes" id="UP000477083"/>
    </source>
</evidence>
<dbReference type="EMBL" id="WWNR01000001">
    <property type="protein sequence ID" value="MZQ87751.1"/>
    <property type="molecule type" value="Genomic_DNA"/>
</dbReference>
<name>A0A6L8VDF1_9RHOB</name>
<dbReference type="GO" id="GO:0008757">
    <property type="term" value="F:S-adenosylmethionine-dependent methyltransferase activity"/>
    <property type="evidence" value="ECO:0007669"/>
    <property type="project" value="InterPro"/>
</dbReference>
<sequence length="233" mass="25016">MTAGDRGAGAAAPLEVVDDELGLMRRLLPLEGARILDVGCGDGGFARRLVSEAGAARVVGIDLPETLGPASEGVELLAGKAEALPVADGAFDVVAMMKSLHHVAPDRMDRALLEAARVLRMGGLLYVSEPVARGPFDAIMRIFHDEAEVRSLAQAALTRFTGLERQRRLAFLSPIRFGSFEEFKRRMMHLPTLTAPITADMHAAARAAYRAQSTKTGVFAALREVQVAVFQKP</sequence>
<proteinExistence type="predicted"/>
<dbReference type="Pfam" id="PF08241">
    <property type="entry name" value="Methyltransf_11"/>
    <property type="match status" value="1"/>
</dbReference>
<comment type="caution">
    <text evidence="2">The sequence shown here is derived from an EMBL/GenBank/DDBJ whole genome shotgun (WGS) entry which is preliminary data.</text>
</comment>
<dbReference type="Proteomes" id="UP000477083">
    <property type="component" value="Unassembled WGS sequence"/>
</dbReference>
<dbReference type="InterPro" id="IPR013216">
    <property type="entry name" value="Methyltransf_11"/>
</dbReference>
<evidence type="ECO:0000259" key="1">
    <source>
        <dbReference type="Pfam" id="PF08241"/>
    </source>
</evidence>
<gene>
    <name evidence="2" type="ORF">GS660_01410</name>
</gene>